<evidence type="ECO:0000313" key="2">
    <source>
        <dbReference type="EMBL" id="GAI88197.1"/>
    </source>
</evidence>
<name>X1S573_9ZZZZ</name>
<accession>X1S573</accession>
<evidence type="ECO:0000256" key="1">
    <source>
        <dbReference type="SAM" id="MobiDB-lite"/>
    </source>
</evidence>
<feature type="region of interest" description="Disordered" evidence="1">
    <location>
        <begin position="1"/>
        <end position="25"/>
    </location>
</feature>
<dbReference type="EMBL" id="BARW01023950">
    <property type="protein sequence ID" value="GAI88197.1"/>
    <property type="molecule type" value="Genomic_DNA"/>
</dbReference>
<reference evidence="2" key="1">
    <citation type="journal article" date="2014" name="Front. Microbiol.">
        <title>High frequency of phylogenetically diverse reductive dehalogenase-homologous genes in deep subseafloor sedimentary metagenomes.</title>
        <authorList>
            <person name="Kawai M."/>
            <person name="Futagami T."/>
            <person name="Toyoda A."/>
            <person name="Takaki Y."/>
            <person name="Nishi S."/>
            <person name="Hori S."/>
            <person name="Arai W."/>
            <person name="Tsubouchi T."/>
            <person name="Morono Y."/>
            <person name="Uchiyama I."/>
            <person name="Ito T."/>
            <person name="Fujiyama A."/>
            <person name="Inagaki F."/>
            <person name="Takami H."/>
        </authorList>
    </citation>
    <scope>NUCLEOTIDE SEQUENCE</scope>
    <source>
        <strain evidence="2">Expedition CK06-06</strain>
    </source>
</reference>
<gene>
    <name evidence="2" type="ORF">S12H4_39610</name>
</gene>
<organism evidence="2">
    <name type="scientific">marine sediment metagenome</name>
    <dbReference type="NCBI Taxonomy" id="412755"/>
    <lineage>
        <taxon>unclassified sequences</taxon>
        <taxon>metagenomes</taxon>
        <taxon>ecological metagenomes</taxon>
    </lineage>
</organism>
<protein>
    <submittedName>
        <fullName evidence="2">Uncharacterized protein</fullName>
    </submittedName>
</protein>
<proteinExistence type="predicted"/>
<comment type="caution">
    <text evidence="2">The sequence shown here is derived from an EMBL/GenBank/DDBJ whole genome shotgun (WGS) entry which is preliminary data.</text>
</comment>
<sequence length="84" mass="9488">MQNREKPPPKLTDFKGEPPRVEVTRDPKDEADVLATKGLIELYTQPDGFHCPRCGVVIKDIDEIVEHLAEEINKALAHLGKRTE</sequence>
<dbReference type="AlphaFoldDB" id="X1S573"/>